<dbReference type="InterPro" id="IPR006501">
    <property type="entry name" value="Pectinesterase_inhib_dom"/>
</dbReference>
<feature type="signal peptide" evidence="4">
    <location>
        <begin position="1"/>
        <end position="30"/>
    </location>
</feature>
<dbReference type="Pfam" id="PF04043">
    <property type="entry name" value="PMEI"/>
    <property type="match status" value="1"/>
</dbReference>
<dbReference type="InterPro" id="IPR052421">
    <property type="entry name" value="PCW_Enzyme_Inhibitor"/>
</dbReference>
<evidence type="ECO:0000259" key="5">
    <source>
        <dbReference type="SMART" id="SM00856"/>
    </source>
</evidence>
<dbReference type="EMBL" id="JAGKQM010000023">
    <property type="protein sequence ID" value="KAH0855685.1"/>
    <property type="molecule type" value="Genomic_DNA"/>
</dbReference>
<reference evidence="6 7" key="1">
    <citation type="submission" date="2021-05" db="EMBL/GenBank/DDBJ databases">
        <title>Genome Assembly of Synthetic Allotetraploid Brassica napus Reveals Homoeologous Exchanges between Subgenomes.</title>
        <authorList>
            <person name="Davis J.T."/>
        </authorList>
    </citation>
    <scope>NUCLEOTIDE SEQUENCE [LARGE SCALE GENOMIC DNA]</scope>
    <source>
        <strain evidence="7">cv. Da-Ae</strain>
        <tissue evidence="6">Seedling</tissue>
    </source>
</reference>
<feature type="domain" description="Pectinesterase inhibitor" evidence="5">
    <location>
        <begin position="37"/>
        <end position="193"/>
    </location>
</feature>
<evidence type="ECO:0000256" key="4">
    <source>
        <dbReference type="SAM" id="SignalP"/>
    </source>
</evidence>
<evidence type="ECO:0000256" key="3">
    <source>
        <dbReference type="ARBA" id="ARBA00038471"/>
    </source>
</evidence>
<comment type="caution">
    <text evidence="6">The sequence shown here is derived from an EMBL/GenBank/DDBJ whole genome shotgun (WGS) entry which is preliminary data.</text>
</comment>
<dbReference type="PANTHER" id="PTHR36710:SF4">
    <property type="entry name" value="PLANT INVERTASE_PECTIN METHYLESTERASE INHIBITOR SUPERFAMILY PROTEIN"/>
    <property type="match status" value="1"/>
</dbReference>
<feature type="chain" id="PRO_5046189954" description="Pectinesterase inhibitor domain-containing protein" evidence="4">
    <location>
        <begin position="31"/>
        <end position="266"/>
    </location>
</feature>
<dbReference type="PANTHER" id="PTHR36710">
    <property type="entry name" value="PECTINESTERASE INHIBITOR-LIKE"/>
    <property type="match status" value="1"/>
</dbReference>
<comment type="similarity">
    <text evidence="3">Belongs to the PMEI family.</text>
</comment>
<dbReference type="NCBIfam" id="TIGR01614">
    <property type="entry name" value="PME_inhib"/>
    <property type="match status" value="1"/>
</dbReference>
<dbReference type="SUPFAM" id="SSF101148">
    <property type="entry name" value="Plant invertase/pectin methylesterase inhibitor"/>
    <property type="match status" value="1"/>
</dbReference>
<dbReference type="Gene3D" id="1.20.140.40">
    <property type="entry name" value="Invertase/pectin methylesterase inhibitor family protein"/>
    <property type="match status" value="1"/>
</dbReference>
<accession>A0ABQ7XIA4</accession>
<dbReference type="InterPro" id="IPR034086">
    <property type="entry name" value="PMEI_plant"/>
</dbReference>
<keyword evidence="7" id="KW-1185">Reference proteome</keyword>
<dbReference type="CDD" id="cd15797">
    <property type="entry name" value="PMEI"/>
    <property type="match status" value="1"/>
</dbReference>
<name>A0ABQ7XIA4_BRANA</name>
<evidence type="ECO:0000313" key="6">
    <source>
        <dbReference type="EMBL" id="KAH0855685.1"/>
    </source>
</evidence>
<keyword evidence="2" id="KW-1015">Disulfide bond</keyword>
<dbReference type="InterPro" id="IPR035513">
    <property type="entry name" value="Invertase/methylesterase_inhib"/>
</dbReference>
<evidence type="ECO:0000256" key="2">
    <source>
        <dbReference type="ARBA" id="ARBA00023157"/>
    </source>
</evidence>
<dbReference type="Proteomes" id="UP000824890">
    <property type="component" value="Unassembled WGS sequence"/>
</dbReference>
<gene>
    <name evidence="6" type="ORF">HID58_003985</name>
</gene>
<protein>
    <recommendedName>
        <fullName evidence="5">Pectinesterase inhibitor domain-containing protein</fullName>
    </recommendedName>
</protein>
<sequence length="266" mass="30140">MGVSCITRNTYSILSLQLLLILIITPSSFSFTPTDNVTKETLNKLCSQSILYNRRFCVKWLTAHNRTTSMNIRGLMEFAAEKAQAFGQENLDLMDLFAKISGNDKQFKNACVECVNGYGTAIKELEVAKEFLRNNSFQQAYNAAYNALDYAYVCKDQFEGPSNEPPFVLNRSVKFIEMCHIRSRNRSKHCFAASSNPNLVARLSNRAFSDSRSCPFIFERRILDSGNGISVFCSTTAIRRSLRAIDLVSYVFPLFFKRCRSPLDGL</sequence>
<evidence type="ECO:0000313" key="7">
    <source>
        <dbReference type="Proteomes" id="UP000824890"/>
    </source>
</evidence>
<proteinExistence type="inferred from homology"/>
<organism evidence="6 7">
    <name type="scientific">Brassica napus</name>
    <name type="common">Rape</name>
    <dbReference type="NCBI Taxonomy" id="3708"/>
    <lineage>
        <taxon>Eukaryota</taxon>
        <taxon>Viridiplantae</taxon>
        <taxon>Streptophyta</taxon>
        <taxon>Embryophyta</taxon>
        <taxon>Tracheophyta</taxon>
        <taxon>Spermatophyta</taxon>
        <taxon>Magnoliopsida</taxon>
        <taxon>eudicotyledons</taxon>
        <taxon>Gunneridae</taxon>
        <taxon>Pentapetalae</taxon>
        <taxon>rosids</taxon>
        <taxon>malvids</taxon>
        <taxon>Brassicales</taxon>
        <taxon>Brassicaceae</taxon>
        <taxon>Brassiceae</taxon>
        <taxon>Brassica</taxon>
    </lineage>
</organism>
<keyword evidence="1 4" id="KW-0732">Signal</keyword>
<evidence type="ECO:0000256" key="1">
    <source>
        <dbReference type="ARBA" id="ARBA00022729"/>
    </source>
</evidence>
<dbReference type="SMART" id="SM00856">
    <property type="entry name" value="PMEI"/>
    <property type="match status" value="1"/>
</dbReference>